<keyword evidence="5" id="KW-0813">Transport</keyword>
<evidence type="ECO:0000256" key="1">
    <source>
        <dbReference type="ARBA" id="ARBA00022729"/>
    </source>
</evidence>
<sequence>MIRFLKTILILFIFVNLSQTLVAQNVNPSTVNVEKLSNAQIQKAVDEMNRRGLSIEEVIMMARAKGFSETQISDMRRRIEALKWSSRGDSTQLNKLNEESGLETVDELSPKVELDDEVKKDLSKIFGFHFFNSEKLTFAPSVDVPISDSYTLGAGDELVVNVYGASQQTYNLLVQSNGSVYITDLGPVQVGGLSFSKVQDRIKKRLMSIYSGLKGDKPNTFVDVSAGQLKAVTVNVIGEVNVPGTYTLPATASAFNALYLAGGPNKKGSFRQIDVLRDGNIISSIDVYAYLIDGKTLENIQLRDQDVIMVRPYSNRVKVAGEFKRNGWFEAKKDESLADMLRYAGGFSENAYTHRVELYRNNTRTMTFKDVAASGFASTALMNGDSIVAGLVIDRFENKVSVEGAVYRPGNYEMTEGLMLSQLLDRAEGAKEEAYMERGVIIRKKKDFTFESLSFSLRDVLNGKTDIALKKNDKIQISSIFDMREAQTVEIVGEVQFPGTYAFAENLKLADLIYMAGGFLEQAEVSAVEVSRILNKKEIESLTNKLSHSFQFPVDRQLKMADEDAAFVINPFDKVYVRRAPGYRPQAVVKVQGEVAYAGDFGLTFKGEKISDVIRRAGGVTPEAFVEGASLRRKHEMSEAEYEAKLALAKQDTTMNEADVKRVTYQVVGIDLIKIFKQPGGVDDLQLQDGDQLLIPEQMQTVKVSGAVLSPVALTYKDRKSLKKYIRSSGGFAQSAKKSKVYVLYANGTAESTKGSIFGRRYPKVRPGCEIIVPEKPQVDKTAQAGKWLGITSAVVSMFTAISIAIK</sequence>
<dbReference type="PANTHER" id="PTHR33619">
    <property type="entry name" value="POLYSACCHARIDE EXPORT PROTEIN GFCE-RELATED"/>
    <property type="match status" value="1"/>
</dbReference>
<dbReference type="AlphaFoldDB" id="A0A4Q1JKJ8"/>
<keyword evidence="6" id="KW-1185">Reference proteome</keyword>
<dbReference type="InterPro" id="IPR049712">
    <property type="entry name" value="Poly_export"/>
</dbReference>
<name>A0A4Q1JKJ8_9BACT</name>
<dbReference type="InterPro" id="IPR003715">
    <property type="entry name" value="Poly_export_N"/>
</dbReference>
<feature type="domain" description="Polysaccharide export protein N-terminal" evidence="3">
    <location>
        <begin position="147"/>
        <end position="210"/>
    </location>
</feature>
<dbReference type="EMBL" id="SAXA01000008">
    <property type="protein sequence ID" value="RXQ93877.1"/>
    <property type="molecule type" value="Genomic_DNA"/>
</dbReference>
<dbReference type="Pfam" id="PF10531">
    <property type="entry name" value="SLBB"/>
    <property type="match status" value="4"/>
</dbReference>
<dbReference type="RefSeq" id="WP_129254511.1">
    <property type="nucleotide sequence ID" value="NZ_SAXA01000008.1"/>
</dbReference>
<feature type="chain" id="PRO_5020231961" evidence="2">
    <location>
        <begin position="24"/>
        <end position="807"/>
    </location>
</feature>
<feature type="domain" description="Soluble ligand binding" evidence="4">
    <location>
        <begin position="316"/>
        <end position="363"/>
    </location>
</feature>
<gene>
    <name evidence="5" type="ORF">EO244_09870</name>
</gene>
<dbReference type="GO" id="GO:0015159">
    <property type="term" value="F:polysaccharide transmembrane transporter activity"/>
    <property type="evidence" value="ECO:0007669"/>
    <property type="project" value="InterPro"/>
</dbReference>
<evidence type="ECO:0000313" key="5">
    <source>
        <dbReference type="EMBL" id="RXQ93877.1"/>
    </source>
</evidence>
<keyword evidence="1 2" id="KW-0732">Signal</keyword>
<dbReference type="OrthoDB" id="9808948at2"/>
<accession>A0A4Q1JKJ8</accession>
<comment type="caution">
    <text evidence="5">The sequence shown here is derived from an EMBL/GenBank/DDBJ whole genome shotgun (WGS) entry which is preliminary data.</text>
</comment>
<organism evidence="5 6">
    <name type="scientific">Ancylomarina salipaludis</name>
    <dbReference type="NCBI Taxonomy" id="2501299"/>
    <lineage>
        <taxon>Bacteria</taxon>
        <taxon>Pseudomonadati</taxon>
        <taxon>Bacteroidota</taxon>
        <taxon>Bacteroidia</taxon>
        <taxon>Marinilabiliales</taxon>
        <taxon>Marinifilaceae</taxon>
        <taxon>Ancylomarina</taxon>
    </lineage>
</organism>
<dbReference type="Proteomes" id="UP000289703">
    <property type="component" value="Unassembled WGS sequence"/>
</dbReference>
<feature type="domain" description="Soluble ligand binding" evidence="4">
    <location>
        <begin position="234"/>
        <end position="280"/>
    </location>
</feature>
<feature type="domain" description="Soluble ligand binding" evidence="4">
    <location>
        <begin position="489"/>
        <end position="533"/>
    </location>
</feature>
<dbReference type="InterPro" id="IPR019554">
    <property type="entry name" value="Soluble_ligand-bd"/>
</dbReference>
<evidence type="ECO:0000259" key="3">
    <source>
        <dbReference type="Pfam" id="PF02563"/>
    </source>
</evidence>
<proteinExistence type="predicted"/>
<dbReference type="Pfam" id="PF02563">
    <property type="entry name" value="Poly_export"/>
    <property type="match status" value="1"/>
</dbReference>
<protein>
    <submittedName>
        <fullName evidence="5">Sugar transporter</fullName>
    </submittedName>
</protein>
<evidence type="ECO:0000313" key="6">
    <source>
        <dbReference type="Proteomes" id="UP000289703"/>
    </source>
</evidence>
<reference evidence="5 6" key="1">
    <citation type="submission" date="2019-01" db="EMBL/GenBank/DDBJ databases">
        <title>Ancylomarina salipaludis sp. nov., isolated from a salt marsh.</title>
        <authorList>
            <person name="Yoon J.-H."/>
        </authorList>
    </citation>
    <scope>NUCLEOTIDE SEQUENCE [LARGE SCALE GENOMIC DNA]</scope>
    <source>
        <strain evidence="5 6">SHSM-M15</strain>
    </source>
</reference>
<dbReference type="Gene3D" id="3.10.560.10">
    <property type="entry name" value="Outer membrane lipoprotein wza domain like"/>
    <property type="match status" value="6"/>
</dbReference>
<keyword evidence="5" id="KW-0762">Sugar transport</keyword>
<feature type="domain" description="Soluble ligand binding" evidence="4">
    <location>
        <begin position="399"/>
        <end position="446"/>
    </location>
</feature>
<dbReference type="PANTHER" id="PTHR33619:SF3">
    <property type="entry name" value="POLYSACCHARIDE EXPORT PROTEIN GFCE-RELATED"/>
    <property type="match status" value="1"/>
</dbReference>
<evidence type="ECO:0000256" key="2">
    <source>
        <dbReference type="SAM" id="SignalP"/>
    </source>
</evidence>
<feature type="signal peptide" evidence="2">
    <location>
        <begin position="1"/>
        <end position="23"/>
    </location>
</feature>
<evidence type="ECO:0000259" key="4">
    <source>
        <dbReference type="Pfam" id="PF10531"/>
    </source>
</evidence>